<feature type="domain" description="CheR-type methyltransferase" evidence="4">
    <location>
        <begin position="1"/>
        <end position="263"/>
    </location>
</feature>
<name>H5XYT8_9FIRM</name>
<evidence type="ECO:0000256" key="2">
    <source>
        <dbReference type="ARBA" id="ARBA00022679"/>
    </source>
</evidence>
<protein>
    <submittedName>
        <fullName evidence="5">Methylase of chemotaxis methyl-accepting protein</fullName>
    </submittedName>
</protein>
<keyword evidence="1 5" id="KW-0489">Methyltransferase</keyword>
<evidence type="ECO:0000256" key="1">
    <source>
        <dbReference type="ARBA" id="ARBA00022603"/>
    </source>
</evidence>
<dbReference type="PRINTS" id="PR00996">
    <property type="entry name" value="CHERMTFRASE"/>
</dbReference>
<dbReference type="GO" id="GO:0032259">
    <property type="term" value="P:methylation"/>
    <property type="evidence" value="ECO:0007669"/>
    <property type="project" value="UniProtKB-KW"/>
</dbReference>
<dbReference type="GO" id="GO:0008757">
    <property type="term" value="F:S-adenosylmethionine-dependent methyltransferase activity"/>
    <property type="evidence" value="ECO:0007669"/>
    <property type="project" value="InterPro"/>
</dbReference>
<dbReference type="PROSITE" id="PS50123">
    <property type="entry name" value="CHER"/>
    <property type="match status" value="1"/>
</dbReference>
<accession>H5XYT8</accession>
<keyword evidence="6" id="KW-1185">Reference proteome</keyword>
<dbReference type="SMART" id="SM00138">
    <property type="entry name" value="MeTrc"/>
    <property type="match status" value="1"/>
</dbReference>
<dbReference type="InterPro" id="IPR022641">
    <property type="entry name" value="CheR_N"/>
</dbReference>
<dbReference type="AlphaFoldDB" id="H5XYT8"/>
<dbReference type="Proteomes" id="UP000005104">
    <property type="component" value="Chromosome"/>
</dbReference>
<dbReference type="PANTHER" id="PTHR24422">
    <property type="entry name" value="CHEMOTAXIS PROTEIN METHYLTRANSFERASE"/>
    <property type="match status" value="1"/>
</dbReference>
<dbReference type="InterPro" id="IPR000780">
    <property type="entry name" value="CheR_MeTrfase"/>
</dbReference>
<dbReference type="RefSeq" id="WP_007786656.1">
    <property type="nucleotide sequence ID" value="NZ_CM001441.1"/>
</dbReference>
<dbReference type="Pfam" id="PF01739">
    <property type="entry name" value="CheR"/>
    <property type="match status" value="1"/>
</dbReference>
<proteinExistence type="predicted"/>
<dbReference type="SUPFAM" id="SSF47757">
    <property type="entry name" value="Chemotaxis receptor methyltransferase CheR, N-terminal domain"/>
    <property type="match status" value="1"/>
</dbReference>
<dbReference type="OrthoDB" id="9816309at2"/>
<evidence type="ECO:0000313" key="5">
    <source>
        <dbReference type="EMBL" id="EHQ91644.1"/>
    </source>
</evidence>
<reference evidence="5 6" key="1">
    <citation type="submission" date="2011-11" db="EMBL/GenBank/DDBJ databases">
        <title>The Noncontiguous Finished genome of Desulfosporosinus youngiae DSM 17734.</title>
        <authorList>
            <consortium name="US DOE Joint Genome Institute (JGI-PGF)"/>
            <person name="Lucas S."/>
            <person name="Han J."/>
            <person name="Lapidus A."/>
            <person name="Cheng J.-F."/>
            <person name="Goodwin L."/>
            <person name="Pitluck S."/>
            <person name="Peters L."/>
            <person name="Ovchinnikova G."/>
            <person name="Lu M."/>
            <person name="Land M.L."/>
            <person name="Hauser L."/>
            <person name="Pester M."/>
            <person name="Spring S."/>
            <person name="Ollivier B."/>
            <person name="Rattei T."/>
            <person name="Klenk H.-P."/>
            <person name="Wagner M."/>
            <person name="Loy A."/>
            <person name="Woyke T.J."/>
        </authorList>
    </citation>
    <scope>NUCLEOTIDE SEQUENCE [LARGE SCALE GENOMIC DNA]</scope>
    <source>
        <strain evidence="5 6">DSM 17734</strain>
    </source>
</reference>
<evidence type="ECO:0000313" key="6">
    <source>
        <dbReference type="Proteomes" id="UP000005104"/>
    </source>
</evidence>
<evidence type="ECO:0000256" key="3">
    <source>
        <dbReference type="ARBA" id="ARBA00022691"/>
    </source>
</evidence>
<dbReference type="InterPro" id="IPR022642">
    <property type="entry name" value="CheR_C"/>
</dbReference>
<dbReference type="SUPFAM" id="SSF53335">
    <property type="entry name" value="S-adenosyl-L-methionine-dependent methyltransferases"/>
    <property type="match status" value="1"/>
</dbReference>
<dbReference type="eggNOG" id="COG1352">
    <property type="taxonomic scope" value="Bacteria"/>
</dbReference>
<sequence>MSHTSISNTYEDFVKGFHPKSGLDLKFYKQNQMQRRILSFMNSHGYPTYPEFLKALNADPVLYDAFFKHLTINVSQFFRDTNQWKTLRQTVIPLLIQSKSQLKLWSAGCSGGQEPYSLAMTLMEYFPSTKFSILGTDIDVNVLRQANDGLYKQNDFASTPPEFLQKYFTSSDKGYQIKDSVKRNVQFQHQNLLTDRFQTGFDFIACRNVVIYFTEEAKEMLYKKFTEALRPGGILFTGSTEHLFGLAHLGLKPVSSFFYQKGF</sequence>
<dbReference type="InterPro" id="IPR050903">
    <property type="entry name" value="Bact_Chemotaxis_MeTrfase"/>
</dbReference>
<dbReference type="HOGENOM" id="CLU_025854_1_1_9"/>
<keyword evidence="3" id="KW-0949">S-adenosyl-L-methionine</keyword>
<dbReference type="STRING" id="768710.DesyoDRAFT_4691"/>
<dbReference type="InterPro" id="IPR029063">
    <property type="entry name" value="SAM-dependent_MTases_sf"/>
</dbReference>
<dbReference type="PANTHER" id="PTHR24422:SF19">
    <property type="entry name" value="CHEMOTAXIS PROTEIN METHYLTRANSFERASE"/>
    <property type="match status" value="1"/>
</dbReference>
<dbReference type="Gene3D" id="3.40.50.150">
    <property type="entry name" value="Vaccinia Virus protein VP39"/>
    <property type="match status" value="1"/>
</dbReference>
<keyword evidence="2" id="KW-0808">Transferase</keyword>
<dbReference type="EMBL" id="CM001441">
    <property type="protein sequence ID" value="EHQ91644.1"/>
    <property type="molecule type" value="Genomic_DNA"/>
</dbReference>
<evidence type="ECO:0000259" key="4">
    <source>
        <dbReference type="PROSITE" id="PS50123"/>
    </source>
</evidence>
<organism evidence="5 6">
    <name type="scientific">Desulfosporosinus youngiae DSM 17734</name>
    <dbReference type="NCBI Taxonomy" id="768710"/>
    <lineage>
        <taxon>Bacteria</taxon>
        <taxon>Bacillati</taxon>
        <taxon>Bacillota</taxon>
        <taxon>Clostridia</taxon>
        <taxon>Eubacteriales</taxon>
        <taxon>Desulfitobacteriaceae</taxon>
        <taxon>Desulfosporosinus</taxon>
    </lineage>
</organism>
<dbReference type="Pfam" id="PF03705">
    <property type="entry name" value="CheR_N"/>
    <property type="match status" value="1"/>
</dbReference>
<gene>
    <name evidence="5" type="ORF">DesyoDRAFT_4691</name>
</gene>